<dbReference type="STRING" id="1610491.AAV94_06065"/>
<feature type="domain" description="Phasin" evidence="1">
    <location>
        <begin position="10"/>
        <end position="104"/>
    </location>
</feature>
<reference evidence="2 3" key="1">
    <citation type="submission" date="2015-05" db="EMBL/GenBank/DDBJ databases">
        <title>Draft genome sequence of Lampropedia sp. CT6, isolated from the microbial mat of a hot water spring, located at Manikaran, India.</title>
        <authorList>
            <person name="Tripathi C."/>
            <person name="Rani P."/>
            <person name="Mahato N.K."/>
            <person name="Lal R."/>
        </authorList>
    </citation>
    <scope>NUCLEOTIDE SEQUENCE [LARGE SCALE GENOMIC DNA]</scope>
    <source>
        <strain evidence="2 3">CT6</strain>
    </source>
</reference>
<name>A0A0U1Q0E5_9BURK</name>
<dbReference type="RefSeq" id="WP_046741452.1">
    <property type="nucleotide sequence ID" value="NZ_LBNQ01000021.1"/>
</dbReference>
<dbReference type="AlphaFoldDB" id="A0A0U1Q0E5"/>
<comment type="caution">
    <text evidence="2">The sequence shown here is derived from an EMBL/GenBank/DDBJ whole genome shotgun (WGS) entry which is preliminary data.</text>
</comment>
<dbReference type="Pfam" id="PF09361">
    <property type="entry name" value="Phasin_2"/>
    <property type="match status" value="1"/>
</dbReference>
<organism evidence="2 3">
    <name type="scientific">Lampropedia cohaerens</name>
    <dbReference type="NCBI Taxonomy" id="1610491"/>
    <lineage>
        <taxon>Bacteria</taxon>
        <taxon>Pseudomonadati</taxon>
        <taxon>Pseudomonadota</taxon>
        <taxon>Betaproteobacteria</taxon>
        <taxon>Burkholderiales</taxon>
        <taxon>Comamonadaceae</taxon>
        <taxon>Lampropedia</taxon>
    </lineage>
</organism>
<dbReference type="InterPro" id="IPR018968">
    <property type="entry name" value="Phasin"/>
</dbReference>
<accession>A0A0U1Q0E5</accession>
<evidence type="ECO:0000259" key="1">
    <source>
        <dbReference type="Pfam" id="PF09361"/>
    </source>
</evidence>
<sequence length="157" mass="17415">MTDSTQSSLDMHKANLQLATRIVKLLEQQSQQSLELAIRLMDERINACDATIEALQKTGDWQTLAALPSEAFWRQLHQLTGDSQALSQAALRLQTHVAASLQEAIQEWQRQALLAFKNSMPGAGGTIPAFSESAWTELLRPWNPWFGATAPDAKESK</sequence>
<evidence type="ECO:0000313" key="3">
    <source>
        <dbReference type="Proteomes" id="UP000050580"/>
    </source>
</evidence>
<gene>
    <name evidence="2" type="ORF">AAV94_06065</name>
</gene>
<proteinExistence type="predicted"/>
<dbReference type="EMBL" id="LBNQ01000021">
    <property type="protein sequence ID" value="KKW68227.1"/>
    <property type="molecule type" value="Genomic_DNA"/>
</dbReference>
<evidence type="ECO:0000313" key="2">
    <source>
        <dbReference type="EMBL" id="KKW68227.1"/>
    </source>
</evidence>
<dbReference type="Proteomes" id="UP000050580">
    <property type="component" value="Unassembled WGS sequence"/>
</dbReference>
<protein>
    <recommendedName>
        <fullName evidence="1">Phasin domain-containing protein</fullName>
    </recommendedName>
</protein>
<keyword evidence="3" id="KW-1185">Reference proteome</keyword>